<dbReference type="EMBL" id="AP022870">
    <property type="protein sequence ID" value="BCB82474.1"/>
    <property type="molecule type" value="Genomic_DNA"/>
</dbReference>
<feature type="transmembrane region" description="Helical" evidence="1">
    <location>
        <begin position="28"/>
        <end position="48"/>
    </location>
</feature>
<gene>
    <name evidence="3" type="ORF">Pflav_088840</name>
</gene>
<dbReference type="SUPFAM" id="SSF50998">
    <property type="entry name" value="Quinoprotein alcohol dehydrogenase-like"/>
    <property type="match status" value="1"/>
</dbReference>
<evidence type="ECO:0000259" key="2">
    <source>
        <dbReference type="Pfam" id="PF13360"/>
    </source>
</evidence>
<reference evidence="3 4" key="1">
    <citation type="submission" date="2020-03" db="EMBL/GenBank/DDBJ databases">
        <title>Whole genome shotgun sequence of Phytohabitans flavus NBRC 107702.</title>
        <authorList>
            <person name="Komaki H."/>
            <person name="Tamura T."/>
        </authorList>
    </citation>
    <scope>NUCLEOTIDE SEQUENCE [LARGE SCALE GENOMIC DNA]</scope>
    <source>
        <strain evidence="3 4">NBRC 107702</strain>
    </source>
</reference>
<dbReference type="InterPro" id="IPR011047">
    <property type="entry name" value="Quinoprotein_ADH-like_sf"/>
</dbReference>
<evidence type="ECO:0000313" key="3">
    <source>
        <dbReference type="EMBL" id="BCB82474.1"/>
    </source>
</evidence>
<dbReference type="InterPro" id="IPR002372">
    <property type="entry name" value="PQQ_rpt_dom"/>
</dbReference>
<dbReference type="Pfam" id="PF13360">
    <property type="entry name" value="PQQ_2"/>
    <property type="match status" value="1"/>
</dbReference>
<dbReference type="Gene3D" id="2.130.10.10">
    <property type="entry name" value="YVTN repeat-like/Quinoprotein amine dehydrogenase"/>
    <property type="match status" value="1"/>
</dbReference>
<keyword evidence="1" id="KW-1133">Transmembrane helix</keyword>
<feature type="domain" description="Pyrrolo-quinoline quinone repeat" evidence="2">
    <location>
        <begin position="172"/>
        <end position="309"/>
    </location>
</feature>
<sequence length="422" mass="45132">MVIDLGVPQDQDEVEVAPRRWSARQRRAVGAVLGIAALLGTVGAAAPVRSPLVSVTIQATAADDVLVANDALYLMRPSRGVIRAGLRTITRYRLADATTPEWEAAIYTAGPVRAASLVDGVLMAMAMAEGPGIETIAIRPDTGREVWRRSGWYHSTGLGHGLLQDQSPGRWQRVFGVDLATGDVRWSLEYPVDDTVLVDRGRFVHWDRSGMAELHDADTGSLLATAHLPFDAQSSAQIVGDLLLIPAADGRRAVVAYGMDRLDRRWQADIDMRSEYVSGECGDALCVGAVDGGGIRLVDAATGRTRWSAPGWGYAFRVGPRLLAYGPGQTTNPNAALLDPADGRVVGDLGEWNASVPADDGRMLGIRESSTRALVARLDPVAADAEVLGLLADVFQCQPGPVAVVCRRAGGSIGVWYPRRRL</sequence>
<dbReference type="Proteomes" id="UP000502508">
    <property type="component" value="Chromosome"/>
</dbReference>
<reference evidence="3 4" key="2">
    <citation type="submission" date="2020-03" db="EMBL/GenBank/DDBJ databases">
        <authorList>
            <person name="Ichikawa N."/>
            <person name="Kimura A."/>
            <person name="Kitahashi Y."/>
            <person name="Uohara A."/>
        </authorList>
    </citation>
    <scope>NUCLEOTIDE SEQUENCE [LARGE SCALE GENOMIC DNA]</scope>
    <source>
        <strain evidence="3 4">NBRC 107702</strain>
    </source>
</reference>
<keyword evidence="4" id="KW-1185">Reference proteome</keyword>
<keyword evidence="1" id="KW-0812">Transmembrane</keyword>
<dbReference type="InterPro" id="IPR015943">
    <property type="entry name" value="WD40/YVTN_repeat-like_dom_sf"/>
</dbReference>
<dbReference type="AlphaFoldDB" id="A0A6F8Y8M6"/>
<name>A0A6F8Y8M6_9ACTN</name>
<dbReference type="KEGG" id="pfla:Pflav_088840"/>
<keyword evidence="1" id="KW-0472">Membrane</keyword>
<proteinExistence type="predicted"/>
<protein>
    <recommendedName>
        <fullName evidence="2">Pyrrolo-quinoline quinone repeat domain-containing protein</fullName>
    </recommendedName>
</protein>
<accession>A0A6F8Y8M6</accession>
<organism evidence="3 4">
    <name type="scientific">Phytohabitans flavus</name>
    <dbReference type="NCBI Taxonomy" id="1076124"/>
    <lineage>
        <taxon>Bacteria</taxon>
        <taxon>Bacillati</taxon>
        <taxon>Actinomycetota</taxon>
        <taxon>Actinomycetes</taxon>
        <taxon>Micromonosporales</taxon>
        <taxon>Micromonosporaceae</taxon>
    </lineage>
</organism>
<evidence type="ECO:0000256" key="1">
    <source>
        <dbReference type="SAM" id="Phobius"/>
    </source>
</evidence>
<evidence type="ECO:0000313" key="4">
    <source>
        <dbReference type="Proteomes" id="UP000502508"/>
    </source>
</evidence>
<dbReference type="RefSeq" id="WP_173041990.1">
    <property type="nucleotide sequence ID" value="NZ_AP022870.1"/>
</dbReference>